<feature type="domain" description="Integrase catalytic" evidence="3">
    <location>
        <begin position="42"/>
        <end position="171"/>
    </location>
</feature>
<gene>
    <name evidence="4" type="ORF">Tco_1123447</name>
</gene>
<dbReference type="InterPro" id="IPR036397">
    <property type="entry name" value="RNaseH_sf"/>
</dbReference>
<dbReference type="SUPFAM" id="SSF53098">
    <property type="entry name" value="Ribonuclease H-like"/>
    <property type="match status" value="1"/>
</dbReference>
<dbReference type="InterPro" id="IPR012337">
    <property type="entry name" value="RNaseH-like_sf"/>
</dbReference>
<accession>A0ABQ5J3D0</accession>
<protein>
    <submittedName>
        <fullName evidence="4">Ribonuclease H-like domain-containing protein</fullName>
    </submittedName>
</protein>
<dbReference type="SUPFAM" id="SSF56672">
    <property type="entry name" value="DNA/RNA polymerases"/>
    <property type="match status" value="1"/>
</dbReference>
<feature type="compositionally biased region" description="Low complexity" evidence="2">
    <location>
        <begin position="1106"/>
        <end position="1117"/>
    </location>
</feature>
<evidence type="ECO:0000313" key="4">
    <source>
        <dbReference type="EMBL" id="GJU07017.1"/>
    </source>
</evidence>
<feature type="compositionally biased region" description="Polar residues" evidence="2">
    <location>
        <begin position="1091"/>
        <end position="1105"/>
    </location>
</feature>
<feature type="coiled-coil region" evidence="1">
    <location>
        <begin position="1332"/>
        <end position="1360"/>
    </location>
</feature>
<reference evidence="4" key="2">
    <citation type="submission" date="2022-01" db="EMBL/GenBank/DDBJ databases">
        <authorList>
            <person name="Yamashiro T."/>
            <person name="Shiraishi A."/>
            <person name="Satake H."/>
            <person name="Nakayama K."/>
        </authorList>
    </citation>
    <scope>NUCLEOTIDE SEQUENCE</scope>
</reference>
<comment type="caution">
    <text evidence="4">The sequence shown here is derived from an EMBL/GenBank/DDBJ whole genome shotgun (WGS) entry which is preliminary data.</text>
</comment>
<feature type="compositionally biased region" description="Basic residues" evidence="2">
    <location>
        <begin position="1038"/>
        <end position="1050"/>
    </location>
</feature>
<keyword evidence="1" id="KW-0175">Coiled coil</keyword>
<reference evidence="4" key="1">
    <citation type="journal article" date="2022" name="Int. J. Mol. Sci.">
        <title>Draft Genome of Tanacetum Coccineum: Genomic Comparison of Closely Related Tanacetum-Family Plants.</title>
        <authorList>
            <person name="Yamashiro T."/>
            <person name="Shiraishi A."/>
            <person name="Nakayama K."/>
            <person name="Satake H."/>
        </authorList>
    </citation>
    <scope>NUCLEOTIDE SEQUENCE</scope>
</reference>
<proteinExistence type="predicted"/>
<dbReference type="PROSITE" id="PS50994">
    <property type="entry name" value="INTEGRASE"/>
    <property type="match status" value="1"/>
</dbReference>
<dbReference type="PANTHER" id="PTHR11439:SF495">
    <property type="entry name" value="REVERSE TRANSCRIPTASE, RNA-DEPENDENT DNA POLYMERASE-RELATED"/>
    <property type="match status" value="1"/>
</dbReference>
<evidence type="ECO:0000259" key="3">
    <source>
        <dbReference type="PROSITE" id="PS50994"/>
    </source>
</evidence>
<feature type="region of interest" description="Disordered" evidence="2">
    <location>
        <begin position="234"/>
        <end position="284"/>
    </location>
</feature>
<feature type="region of interest" description="Disordered" evidence="2">
    <location>
        <begin position="1002"/>
        <end position="1118"/>
    </location>
</feature>
<evidence type="ECO:0000313" key="5">
    <source>
        <dbReference type="Proteomes" id="UP001151760"/>
    </source>
</evidence>
<sequence length="1488" mass="168359">MGLRLSSIGIQGSIVWIHHRAPIDQTCVACQKGKQHRASCKSKTVFFLATKDETSGILKSFITGVENLIDQRVKIIRCDNGTEFKNKEMNQFCERKGIKREFSVARTPQQNEVAERKNRTLIEAARIMLADSKLLSTFWAETFNTTCYVQNRVLVTKPHNKNPYELFLGRKPALGFMRPFGCPVTILNTIDHLDKFDGKADEGFFVGYSMNRSGPNWLFDIDALTKSMNYKPIVAGSQSNGNSGTKACDDAEDNEKKVTEELGKEGGDLSNDQKKEDDNVNSTNNVNTACNGNITNNVNAVSSTVNVVGIKVNVVSAKTSIELPDDPNMPELEDIVYSDDDEDVGAEADMNNLNTFMPVSPIPTTRIHKDHSVEQIIRDLNLAPQIRKMTKNLEEHEEPKKVIHALKGPSWIEAMKEELLQFKLQKVWTLVDLPNGKRAIGTKWVFKNKKDEKGIVIKNKARLVAQGYTQEEGIDYDEMDVKSAFLYGKIKEEVYVCQPLGFEDLDFPDRVYKVEKAFYGLHQAFKAWFETLSTYLLDNGFQRGKIDKTLFIRRDKGDILLIQVYVDDIIFGSTKKSLCTEFEKMMHKKFQMSSMGELTFFLGLQVKQKEDGIFISQDKYVTEILKKFGFTDVKTASTPMETQKPLLKDEDGEEVDVHLYRSMIGSLMYLTSSRPDIMFAVCACARYQVNPKVSHLHAVKRIFRYLKGQPKLGLWYPKDSPFDLVAYTDSDYAGASLDRKSTTGGCQFLGCRLISWQCKKQTVVANSTTEAEYVAASSCCSQVLWIQNQLLDYGYTIYVSYIEQLWSTAKAKTINEETQIHAIMDGKKIVITQSSVRSDLQLADDDGIDYLTNTEIFKNLQLMGYEKLFEKLTFFKPYFSPQWKYLIHTILQCLSSKSTAWNKFGTNIASAVICLAKNQKFNFSKLIFDGMMRNSDSSKKFLMYLRFLQLFLNKQIENLSEVNAIYDTPSHTKKIFANMRKQGKDFSGTVTPLFSSMLAQQADMGEGSGQPIDPQHTSTFVQPSNKEPITIPSSTQPKKTHRPRKAKRATKISQSSGPIPLVADETITKEREDRMERAATTASSLEEEQDSGNINRTQSMETLNEPSPRGTSSGSGPICQDTILGDAEAQTRVLDLETTKTAQAKEIPSLKKIVKKLERKRKSKTTGMNLFKIGTSSRRNLGEEDASKQGRNLIQVKQSLIFEGSDFDEEFDANIDEAIELVYDANKYTVEEGEVQVPTAGMEVNTASASVTTVGVSVSTVEPITTTSTLVKMRSEKSKVRGVVMQEPSETATRPTVSPQQHDPKDKGKGKMVEKEKPLKKKDQIKFDEEIAQRLQAHMQAELEEEERLARERKEDANIAEWDNAQAMMDADYELAARIQAQEQEELTIEERLKLFVELMDKRKKHFARLRAKEQRRKPLTKAQKRNQMCTYLKNMVGFTHNQLKNKSFDEVQKAFDKTMSWIDSFVPVDSDAVKGSKDRAKGSETRA</sequence>
<name>A0ABQ5J3D0_9ASTR</name>
<feature type="compositionally biased region" description="Polar residues" evidence="2">
    <location>
        <begin position="1288"/>
        <end position="1301"/>
    </location>
</feature>
<dbReference type="Pfam" id="PF07727">
    <property type="entry name" value="RVT_2"/>
    <property type="match status" value="1"/>
</dbReference>
<feature type="compositionally biased region" description="Polar residues" evidence="2">
    <location>
        <begin position="236"/>
        <end position="245"/>
    </location>
</feature>
<organism evidence="4 5">
    <name type="scientific">Tanacetum coccineum</name>
    <dbReference type="NCBI Taxonomy" id="301880"/>
    <lineage>
        <taxon>Eukaryota</taxon>
        <taxon>Viridiplantae</taxon>
        <taxon>Streptophyta</taxon>
        <taxon>Embryophyta</taxon>
        <taxon>Tracheophyta</taxon>
        <taxon>Spermatophyta</taxon>
        <taxon>Magnoliopsida</taxon>
        <taxon>eudicotyledons</taxon>
        <taxon>Gunneridae</taxon>
        <taxon>Pentapetalae</taxon>
        <taxon>asterids</taxon>
        <taxon>campanulids</taxon>
        <taxon>Asterales</taxon>
        <taxon>Asteraceae</taxon>
        <taxon>Asteroideae</taxon>
        <taxon>Anthemideae</taxon>
        <taxon>Anthemidinae</taxon>
        <taxon>Tanacetum</taxon>
    </lineage>
</organism>
<evidence type="ECO:0000256" key="2">
    <source>
        <dbReference type="SAM" id="MobiDB-lite"/>
    </source>
</evidence>
<dbReference type="InterPro" id="IPR001584">
    <property type="entry name" value="Integrase_cat-core"/>
</dbReference>
<dbReference type="InterPro" id="IPR013103">
    <property type="entry name" value="RVT_2"/>
</dbReference>
<dbReference type="Gene3D" id="3.30.420.10">
    <property type="entry name" value="Ribonuclease H-like superfamily/Ribonuclease H"/>
    <property type="match status" value="1"/>
</dbReference>
<dbReference type="EMBL" id="BQNB010021497">
    <property type="protein sequence ID" value="GJU07017.1"/>
    <property type="molecule type" value="Genomic_DNA"/>
</dbReference>
<evidence type="ECO:0000256" key="1">
    <source>
        <dbReference type="SAM" id="Coils"/>
    </source>
</evidence>
<feature type="compositionally biased region" description="Basic and acidic residues" evidence="2">
    <location>
        <begin position="254"/>
        <end position="278"/>
    </location>
</feature>
<feature type="compositionally biased region" description="Basic and acidic residues" evidence="2">
    <location>
        <begin position="1302"/>
        <end position="1319"/>
    </location>
</feature>
<dbReference type="Proteomes" id="UP001151760">
    <property type="component" value="Unassembled WGS sequence"/>
</dbReference>
<feature type="region of interest" description="Disordered" evidence="2">
    <location>
        <begin position="1277"/>
        <end position="1319"/>
    </location>
</feature>
<dbReference type="InterPro" id="IPR043502">
    <property type="entry name" value="DNA/RNA_pol_sf"/>
</dbReference>
<dbReference type="CDD" id="cd09272">
    <property type="entry name" value="RNase_HI_RT_Ty1"/>
    <property type="match status" value="1"/>
</dbReference>
<feature type="compositionally biased region" description="Polar residues" evidence="2">
    <location>
        <begin position="1015"/>
        <end position="1037"/>
    </location>
</feature>
<dbReference type="PANTHER" id="PTHR11439">
    <property type="entry name" value="GAG-POL-RELATED RETROTRANSPOSON"/>
    <property type="match status" value="1"/>
</dbReference>
<feature type="compositionally biased region" description="Basic and acidic residues" evidence="2">
    <location>
        <begin position="1066"/>
        <end position="1077"/>
    </location>
</feature>
<keyword evidence="5" id="KW-1185">Reference proteome</keyword>